<evidence type="ECO:0000313" key="5">
    <source>
        <dbReference type="EMBL" id="ART78694.1"/>
    </source>
</evidence>
<organism evidence="5 6">
    <name type="scientific">Sutcliffiella horikoshii</name>
    <dbReference type="NCBI Taxonomy" id="79883"/>
    <lineage>
        <taxon>Bacteria</taxon>
        <taxon>Bacillati</taxon>
        <taxon>Bacillota</taxon>
        <taxon>Bacilli</taxon>
        <taxon>Bacillales</taxon>
        <taxon>Bacillaceae</taxon>
        <taxon>Sutcliffiella</taxon>
    </lineage>
</organism>
<feature type="coiled-coil region" evidence="2">
    <location>
        <begin position="784"/>
        <end position="811"/>
    </location>
</feature>
<sequence length="840" mass="97413">MKIKEGKILGIIKFIYRQRKVASSFKLYITGKRHWKQLFNQTWKINRVEKRVKKLRYKLYELGFTHAVLKELQHYVKFSEDRYLVRSAAWELALWYANKQTVDDAKYTVHYLSVVKNGEKSKDKLRRIAILEAESIHLLGESTKGKQIIHNAMTRETHPDLYLAAANLETVISEKIKWINKAFNYHNLSDINLTKDNYLVPYDGLSSSVNNVEIETNKQLPKVSIIMPVYNGAEYLQTSLKSILGQTWKNLELIVVDDSSKDTSRLIIEEYMALDNRVKLITLDSNSGAYVARNRALTVATGEFVTVNDVDDWSHPQKIETQVRHMMENDDVIANTSQQARATDQLSFFRRGKPGGFIFSNLSSLMFRREKVIKLLGSWDSVRFGADGEFKKRLILVFGAEAVVDLATGPLSFQRQSNSSLTGNKEFGYHGYFMGARKAYHEAYSAFHEHNRDYLYYSAELKQRPFAVPDTMLPKRENAYKRKHFDVIIASEFRLQGGTNMSNIEEIKAQNAAGLTTGLIQLSRFDFESQREMNYHVRNLIDGEQVQLIVYGESVSCDLLIVRHPPVLQEWQRYLPNIDAKSVKVIINQPPKRDYSKQGVTLYEIKKCVKNLYDYTGSKGKWYPIGPQVRDTLNRYHSNDLKHIKLSTDDWVNIIDVNEWKRDLRTPQVQDSVIKIGRHSRSQYVKWPNTKSELLELYPPTPEYEVHILGGAESPRKLLGKLPDNWKVYEFGEMEPKEFLKDLDVFVYYTHPDWVEAFGRVIFEAMAVGVPVIIHPKYQTLFSNAAIYAEVHEVKERINELMNDSQLYEKQVKIAHEFVERNFGHSQHISRLSNHVLKLL</sequence>
<comment type="similarity">
    <text evidence="1">Belongs to the glycosyltransferase 2 family.</text>
</comment>
<dbReference type="PANTHER" id="PTHR22916">
    <property type="entry name" value="GLYCOSYLTRANSFERASE"/>
    <property type="match status" value="1"/>
</dbReference>
<dbReference type="InterPro" id="IPR001296">
    <property type="entry name" value="Glyco_trans_1"/>
</dbReference>
<dbReference type="GO" id="GO:0016740">
    <property type="term" value="F:transferase activity"/>
    <property type="evidence" value="ECO:0007669"/>
    <property type="project" value="UniProtKB-KW"/>
</dbReference>
<dbReference type="EMBL" id="CP020880">
    <property type="protein sequence ID" value="ART78694.1"/>
    <property type="molecule type" value="Genomic_DNA"/>
</dbReference>
<dbReference type="Gene3D" id="3.40.50.2000">
    <property type="entry name" value="Glycogen Phosphorylase B"/>
    <property type="match status" value="1"/>
</dbReference>
<name>A0ABM6KR91_9BACI</name>
<proteinExistence type="inferred from homology"/>
<dbReference type="Gene3D" id="3.90.550.10">
    <property type="entry name" value="Spore Coat Polysaccharide Biosynthesis Protein SpsA, Chain A"/>
    <property type="match status" value="1"/>
</dbReference>
<keyword evidence="5" id="KW-0808">Transferase</keyword>
<dbReference type="InterPro" id="IPR001173">
    <property type="entry name" value="Glyco_trans_2-like"/>
</dbReference>
<evidence type="ECO:0000256" key="2">
    <source>
        <dbReference type="SAM" id="Coils"/>
    </source>
</evidence>
<dbReference type="Proteomes" id="UP000195573">
    <property type="component" value="Chromosome"/>
</dbReference>
<evidence type="ECO:0000259" key="4">
    <source>
        <dbReference type="Pfam" id="PF00535"/>
    </source>
</evidence>
<dbReference type="CDD" id="cd00761">
    <property type="entry name" value="Glyco_tranf_GTA_type"/>
    <property type="match status" value="1"/>
</dbReference>
<evidence type="ECO:0000313" key="6">
    <source>
        <dbReference type="Proteomes" id="UP000195573"/>
    </source>
</evidence>
<dbReference type="Pfam" id="PF00535">
    <property type="entry name" value="Glycos_transf_2"/>
    <property type="match status" value="1"/>
</dbReference>
<dbReference type="PANTHER" id="PTHR22916:SF3">
    <property type="entry name" value="UDP-GLCNAC:BETAGAL BETA-1,3-N-ACETYLGLUCOSAMINYLTRANSFERASE-LIKE PROTEIN 1"/>
    <property type="match status" value="1"/>
</dbReference>
<feature type="domain" description="Glycosyl transferase family 1" evidence="3">
    <location>
        <begin position="701"/>
        <end position="815"/>
    </location>
</feature>
<keyword evidence="6" id="KW-1185">Reference proteome</keyword>
<gene>
    <name evidence="5" type="ORF">B4U37_19485</name>
</gene>
<feature type="domain" description="Glycosyltransferase 2-like" evidence="4">
    <location>
        <begin position="224"/>
        <end position="346"/>
    </location>
</feature>
<dbReference type="SUPFAM" id="SSF53756">
    <property type="entry name" value="UDP-Glycosyltransferase/glycogen phosphorylase"/>
    <property type="match status" value="1"/>
</dbReference>
<dbReference type="SUPFAM" id="SSF53448">
    <property type="entry name" value="Nucleotide-diphospho-sugar transferases"/>
    <property type="match status" value="1"/>
</dbReference>
<reference evidence="5 6" key="1">
    <citation type="submission" date="2017-04" db="EMBL/GenBank/DDBJ databases">
        <title>Complete Genome Sequence of the Bacillus horikoshii 20a strain from Cuatro Cienegas, Coahuila, Mexico.</title>
        <authorList>
            <person name="Zarza E."/>
            <person name="Alcaraz L.D."/>
            <person name="Aguilar-Salinas B."/>
            <person name="Islas A."/>
            <person name="Olmedo-Alvarez G."/>
        </authorList>
    </citation>
    <scope>NUCLEOTIDE SEQUENCE [LARGE SCALE GENOMIC DNA]</scope>
    <source>
        <strain evidence="5 6">20a</strain>
    </source>
</reference>
<accession>A0ABM6KR91</accession>
<dbReference type="Pfam" id="PF00534">
    <property type="entry name" value="Glycos_transf_1"/>
    <property type="match status" value="1"/>
</dbReference>
<dbReference type="InterPro" id="IPR029044">
    <property type="entry name" value="Nucleotide-diphossugar_trans"/>
</dbReference>
<evidence type="ECO:0000259" key="3">
    <source>
        <dbReference type="Pfam" id="PF00534"/>
    </source>
</evidence>
<evidence type="ECO:0000256" key="1">
    <source>
        <dbReference type="ARBA" id="ARBA00006739"/>
    </source>
</evidence>
<protein>
    <submittedName>
        <fullName evidence="5">Glycosyl transferase family A</fullName>
    </submittedName>
</protein>
<keyword evidence="2" id="KW-0175">Coiled coil</keyword>